<feature type="compositionally biased region" description="Acidic residues" evidence="3">
    <location>
        <begin position="414"/>
        <end position="425"/>
    </location>
</feature>
<evidence type="ECO:0008006" key="6">
    <source>
        <dbReference type="Google" id="ProtNLM"/>
    </source>
</evidence>
<dbReference type="Pfam" id="PF01535">
    <property type="entry name" value="PPR"/>
    <property type="match status" value="2"/>
</dbReference>
<sequence length="425" mass="47247">MSCPLSLRRLSTSVAATAAAAATTVNTTSGMAAAASMSISQAKSKLRYEFDPDKALEIYNSISKDNSSPASSHFAQEVAVRRLAKFRRFSDIEVLLESHKSDPRITEEPYFSTLIRSYGRAGMFEQALKTFSQMEQYGTPRSVLSFNVLLMACNACKLFDKVPNLFNEMSSKYNIVPDKISYGILIKSYCEARSPEKGLALLREMEQKGLEVTAITFTTILDALYKLGRIDEAEKLWAEMVSKGCELDSAVYNIKIMNAQDVGPQTVKDIIEEMKENGVEPSTVSYNYLITSYSKAGLIEDAMKVYEGLRENGCRPNAVTFRTLVRYSCERGEYQRAYGVFKDSVRVNKIPNLMTLRSLVEGLVENNYMEEAKELLSTVKKKFPSPSLNEWKEVEESLELATTGAAGDNTALEGADEDDQNPAVA</sequence>
<feature type="repeat" description="PPR" evidence="2">
    <location>
        <begin position="107"/>
        <end position="141"/>
    </location>
</feature>
<dbReference type="Pfam" id="PF13041">
    <property type="entry name" value="PPR_2"/>
    <property type="match status" value="2"/>
</dbReference>
<keyword evidence="5" id="KW-1185">Reference proteome</keyword>
<proteinExistence type="predicted"/>
<feature type="repeat" description="PPR" evidence="2">
    <location>
        <begin position="178"/>
        <end position="212"/>
    </location>
</feature>
<dbReference type="PANTHER" id="PTHR47931">
    <property type="entry name" value="OS01G0228400 PROTEIN"/>
    <property type="match status" value="1"/>
</dbReference>
<dbReference type="InterPro" id="IPR002885">
    <property type="entry name" value="PPR_rpt"/>
</dbReference>
<evidence type="ECO:0000313" key="4">
    <source>
        <dbReference type="EMBL" id="KAK4790708.1"/>
    </source>
</evidence>
<keyword evidence="1" id="KW-0677">Repeat</keyword>
<accession>A0AAN7LLF0</accession>
<feature type="repeat" description="PPR" evidence="2">
    <location>
        <begin position="213"/>
        <end position="247"/>
    </location>
</feature>
<organism evidence="4 5">
    <name type="scientific">Trapa natans</name>
    <name type="common">Water chestnut</name>
    <dbReference type="NCBI Taxonomy" id="22666"/>
    <lineage>
        <taxon>Eukaryota</taxon>
        <taxon>Viridiplantae</taxon>
        <taxon>Streptophyta</taxon>
        <taxon>Embryophyta</taxon>
        <taxon>Tracheophyta</taxon>
        <taxon>Spermatophyta</taxon>
        <taxon>Magnoliopsida</taxon>
        <taxon>eudicotyledons</taxon>
        <taxon>Gunneridae</taxon>
        <taxon>Pentapetalae</taxon>
        <taxon>rosids</taxon>
        <taxon>malvids</taxon>
        <taxon>Myrtales</taxon>
        <taxon>Lythraceae</taxon>
        <taxon>Trapa</taxon>
    </lineage>
</organism>
<evidence type="ECO:0000256" key="3">
    <source>
        <dbReference type="SAM" id="MobiDB-lite"/>
    </source>
</evidence>
<evidence type="ECO:0000256" key="2">
    <source>
        <dbReference type="PROSITE-ProRule" id="PRU00708"/>
    </source>
</evidence>
<protein>
    <recommendedName>
        <fullName evidence="6">Pentatricopeptide repeat-containing protein</fullName>
    </recommendedName>
</protein>
<dbReference type="AlphaFoldDB" id="A0AAN7LLF0"/>
<dbReference type="InterPro" id="IPR011990">
    <property type="entry name" value="TPR-like_helical_dom_sf"/>
</dbReference>
<dbReference type="NCBIfam" id="TIGR00756">
    <property type="entry name" value="PPR"/>
    <property type="match status" value="4"/>
</dbReference>
<evidence type="ECO:0000313" key="5">
    <source>
        <dbReference type="Proteomes" id="UP001346149"/>
    </source>
</evidence>
<feature type="repeat" description="PPR" evidence="2">
    <location>
        <begin position="282"/>
        <end position="316"/>
    </location>
</feature>
<dbReference type="PROSITE" id="PS51375">
    <property type="entry name" value="PPR"/>
    <property type="match status" value="4"/>
</dbReference>
<evidence type="ECO:0000256" key="1">
    <source>
        <dbReference type="ARBA" id="ARBA00022737"/>
    </source>
</evidence>
<dbReference type="Gene3D" id="1.25.40.10">
    <property type="entry name" value="Tetratricopeptide repeat domain"/>
    <property type="match status" value="3"/>
</dbReference>
<dbReference type="EMBL" id="JAXQNO010000010">
    <property type="protein sequence ID" value="KAK4790708.1"/>
    <property type="molecule type" value="Genomic_DNA"/>
</dbReference>
<comment type="caution">
    <text evidence="4">The sequence shown here is derived from an EMBL/GenBank/DDBJ whole genome shotgun (WGS) entry which is preliminary data.</text>
</comment>
<name>A0AAN7LLF0_TRANT</name>
<reference evidence="4 5" key="1">
    <citation type="journal article" date="2023" name="Hortic Res">
        <title>Pangenome of water caltrop reveals structural variations and asymmetric subgenome divergence after allopolyploidization.</title>
        <authorList>
            <person name="Zhang X."/>
            <person name="Chen Y."/>
            <person name="Wang L."/>
            <person name="Yuan Y."/>
            <person name="Fang M."/>
            <person name="Shi L."/>
            <person name="Lu R."/>
            <person name="Comes H.P."/>
            <person name="Ma Y."/>
            <person name="Chen Y."/>
            <person name="Huang G."/>
            <person name="Zhou Y."/>
            <person name="Zheng Z."/>
            <person name="Qiu Y."/>
        </authorList>
    </citation>
    <scope>NUCLEOTIDE SEQUENCE [LARGE SCALE GENOMIC DNA]</scope>
    <source>
        <strain evidence="4">F231</strain>
    </source>
</reference>
<dbReference type="Proteomes" id="UP001346149">
    <property type="component" value="Unassembled WGS sequence"/>
</dbReference>
<feature type="region of interest" description="Disordered" evidence="3">
    <location>
        <begin position="402"/>
        <end position="425"/>
    </location>
</feature>
<gene>
    <name evidence="4" type="ORF">SAY86_018012</name>
</gene>
<dbReference type="PANTHER" id="PTHR47931:SF3">
    <property type="entry name" value="PENTATRICOPEPTIDE REPEAT-CONTAINING PROTEIN, MITOCHONDRIAL"/>
    <property type="match status" value="1"/>
</dbReference>